<dbReference type="InterPro" id="IPR052440">
    <property type="entry name" value="Trans_Reg/Chrom_Remod"/>
</dbReference>
<keyword evidence="4" id="KW-0862">Zinc</keyword>
<dbReference type="PANTHER" id="PTHR14955">
    <property type="entry name" value="RETINOIC ACID INDUCED 1/TRANSCRIPTION FACTOR 20"/>
    <property type="match status" value="1"/>
</dbReference>
<keyword evidence="1" id="KW-0597">Phosphoprotein</keyword>
<reference evidence="7 8" key="1">
    <citation type="journal article" date="2015" name="PLoS Pathog.">
        <title>Leptomonas seymouri: Adaptations to the Dixenous Life Cycle Analyzed by Genome Sequencing, Transcriptome Profiling and Co-infection with Leishmania donovani.</title>
        <authorList>
            <person name="Kraeva N."/>
            <person name="Butenko A."/>
            <person name="Hlavacova J."/>
            <person name="Kostygov A."/>
            <person name="Myskova J."/>
            <person name="Grybchuk D."/>
            <person name="Lestinova T."/>
            <person name="Votypka J."/>
            <person name="Volf P."/>
            <person name="Opperdoes F."/>
            <person name="Flegontov P."/>
            <person name="Lukes J."/>
            <person name="Yurchenko V."/>
        </authorList>
    </citation>
    <scope>NUCLEOTIDE SEQUENCE [LARGE SCALE GENOMIC DNA]</scope>
    <source>
        <strain evidence="7 8">ATCC 30220</strain>
    </source>
</reference>
<dbReference type="InterPro" id="IPR034732">
    <property type="entry name" value="EPHD"/>
</dbReference>
<accession>A0A0N1I986</accession>
<protein>
    <recommendedName>
        <fullName evidence="6">PHD-type domain-containing protein</fullName>
    </recommendedName>
</protein>
<feature type="compositionally biased region" description="Polar residues" evidence="5">
    <location>
        <begin position="107"/>
        <end position="121"/>
    </location>
</feature>
<comment type="caution">
    <text evidence="7">The sequence shown here is derived from an EMBL/GenBank/DDBJ whole genome shotgun (WGS) entry which is preliminary data.</text>
</comment>
<feature type="region of interest" description="Disordered" evidence="5">
    <location>
        <begin position="243"/>
        <end position="285"/>
    </location>
</feature>
<dbReference type="EMBL" id="LJSK01000002">
    <property type="protein sequence ID" value="KPI90750.1"/>
    <property type="molecule type" value="Genomic_DNA"/>
</dbReference>
<feature type="domain" description="PHD-type" evidence="6">
    <location>
        <begin position="345"/>
        <end position="456"/>
    </location>
</feature>
<dbReference type="OMA" id="GCAISIC"/>
<gene>
    <name evidence="7" type="ORF">ABL78_0186</name>
</gene>
<dbReference type="Pfam" id="PF13771">
    <property type="entry name" value="zf-HC5HC2H"/>
    <property type="match status" value="1"/>
</dbReference>
<keyword evidence="3" id="KW-0863">Zinc-finger</keyword>
<dbReference type="InterPro" id="IPR013083">
    <property type="entry name" value="Znf_RING/FYVE/PHD"/>
</dbReference>
<evidence type="ECO:0000256" key="2">
    <source>
        <dbReference type="ARBA" id="ARBA00022723"/>
    </source>
</evidence>
<evidence type="ECO:0000313" key="8">
    <source>
        <dbReference type="Proteomes" id="UP000038009"/>
    </source>
</evidence>
<feature type="region of interest" description="Disordered" evidence="5">
    <location>
        <begin position="95"/>
        <end position="121"/>
    </location>
</feature>
<keyword evidence="2" id="KW-0479">Metal-binding</keyword>
<dbReference type="GO" id="GO:0008270">
    <property type="term" value="F:zinc ion binding"/>
    <property type="evidence" value="ECO:0007669"/>
    <property type="project" value="UniProtKB-KW"/>
</dbReference>
<dbReference type="PANTHER" id="PTHR14955:SF4">
    <property type="entry name" value="PHD-TYPE DOMAIN-CONTAINING PROTEIN"/>
    <property type="match status" value="1"/>
</dbReference>
<evidence type="ECO:0000256" key="4">
    <source>
        <dbReference type="ARBA" id="ARBA00022833"/>
    </source>
</evidence>
<dbReference type="CDD" id="cd15571">
    <property type="entry name" value="ePHD"/>
    <property type="match status" value="1"/>
</dbReference>
<sequence length="484" mass="52178">MQHQRGWRSPPKKQKHVRFGSVTIVHIPATRGSQSSSFADSQAVSSDLPVGVQQALPILGARDVNRFFGGPNNFAKGETGAPLLCGDDESYAFKHTHTPAPSLGDFQESQPGARSAPTFSTQQPKLSLDAVLAAAHVVADTHVEPFTCQSPITVEEDNDDESHTLDSEAEGAPMVPCASLHESQSVSQHDRLDGNDEPSPSLVATTPRTISPPIHAADQSPTFSQLLLAVEDILGCSQQEAMGDELKRSRSRWGSLQRDPPATSRKEKAEAVAADTKSSSDKREGAQGLGLEANCLHIGLGAHVDSPEASSVLTSLLHHTESPAVPTVLVSHEQEIPHGGAIWDGRECVFCAHSLEAKRHQQRAPPLLSPKGYSFHLACALWCPEVCMEEASWSLQGIAEAVQRARKIKCALCRQPGAAVGCVVPTCQLSFHLPCAVKARVWMHKEQFVLRCPVHKGGCGGIYKTAREGEHAKSTQHQKRARQQ</sequence>
<organism evidence="7 8">
    <name type="scientific">Leptomonas seymouri</name>
    <dbReference type="NCBI Taxonomy" id="5684"/>
    <lineage>
        <taxon>Eukaryota</taxon>
        <taxon>Discoba</taxon>
        <taxon>Euglenozoa</taxon>
        <taxon>Kinetoplastea</taxon>
        <taxon>Metakinetoplastina</taxon>
        <taxon>Trypanosomatida</taxon>
        <taxon>Trypanosomatidae</taxon>
        <taxon>Leishmaniinae</taxon>
        <taxon>Leptomonas</taxon>
    </lineage>
</organism>
<dbReference type="OrthoDB" id="10029243at2759"/>
<evidence type="ECO:0000256" key="5">
    <source>
        <dbReference type="SAM" id="MobiDB-lite"/>
    </source>
</evidence>
<dbReference type="AlphaFoldDB" id="A0A0N1I986"/>
<dbReference type="VEuPathDB" id="TriTrypDB:Lsey_0002_0740"/>
<proteinExistence type="predicted"/>
<dbReference type="GO" id="GO:0005634">
    <property type="term" value="C:nucleus"/>
    <property type="evidence" value="ECO:0007669"/>
    <property type="project" value="TreeGrafter"/>
</dbReference>
<dbReference type="GO" id="GO:0006357">
    <property type="term" value="P:regulation of transcription by RNA polymerase II"/>
    <property type="evidence" value="ECO:0007669"/>
    <property type="project" value="TreeGrafter"/>
</dbReference>
<keyword evidence="8" id="KW-1185">Reference proteome</keyword>
<name>A0A0N1I986_LEPSE</name>
<dbReference type="Gene3D" id="3.30.40.10">
    <property type="entry name" value="Zinc/RING finger domain, C3HC4 (zinc finger)"/>
    <property type="match status" value="1"/>
</dbReference>
<evidence type="ECO:0000259" key="6">
    <source>
        <dbReference type="PROSITE" id="PS51805"/>
    </source>
</evidence>
<evidence type="ECO:0000313" key="7">
    <source>
        <dbReference type="EMBL" id="KPI90750.1"/>
    </source>
</evidence>
<dbReference type="Proteomes" id="UP000038009">
    <property type="component" value="Unassembled WGS sequence"/>
</dbReference>
<feature type="region of interest" description="Disordered" evidence="5">
    <location>
        <begin position="148"/>
        <end position="217"/>
    </location>
</feature>
<evidence type="ECO:0000256" key="1">
    <source>
        <dbReference type="ARBA" id="ARBA00022553"/>
    </source>
</evidence>
<dbReference type="PROSITE" id="PS51805">
    <property type="entry name" value="EPHD"/>
    <property type="match status" value="1"/>
</dbReference>
<evidence type="ECO:0000256" key="3">
    <source>
        <dbReference type="ARBA" id="ARBA00022771"/>
    </source>
</evidence>